<dbReference type="AlphaFoldDB" id="A0A2A2K0H9"/>
<proteinExistence type="predicted"/>
<accession>A0A2A2K0H9</accession>
<dbReference type="PANTHER" id="PTHR38636">
    <property type="entry name" value="PROTEIN CBG20488"/>
    <property type="match status" value="1"/>
</dbReference>
<sequence>MSTPWLKNFCGFRTTDFEMMQMPHPNIEFGIHVTIRSTQIGAIVGSLVGPASAFLLQGKTDHKSLTNAFVDGGLRGAFWGVVFGPIWTFLQVRNMNNIQLYDRCYRMRFDKSQLFHDRACILSGTVGALTNGQLGFVVGLDLAAALSTILGKTWL</sequence>
<dbReference type="EMBL" id="LIAE01009924">
    <property type="protein sequence ID" value="PAV67428.1"/>
    <property type="molecule type" value="Genomic_DNA"/>
</dbReference>
<comment type="caution">
    <text evidence="1">The sequence shown here is derived from an EMBL/GenBank/DDBJ whole genome shotgun (WGS) entry which is preliminary data.</text>
</comment>
<name>A0A2A2K0H9_9BILA</name>
<dbReference type="STRING" id="2018661.A0A2A2K0H9"/>
<dbReference type="OrthoDB" id="421638at2759"/>
<keyword evidence="2" id="KW-1185">Reference proteome</keyword>
<gene>
    <name evidence="1" type="ORF">WR25_19477</name>
</gene>
<dbReference type="Proteomes" id="UP000218231">
    <property type="component" value="Unassembled WGS sequence"/>
</dbReference>
<dbReference type="PANTHER" id="PTHR38636:SF1">
    <property type="entry name" value="CHLORIDE CHANNEL PROTEIN CLC-D"/>
    <property type="match status" value="1"/>
</dbReference>
<reference evidence="1 2" key="1">
    <citation type="journal article" date="2017" name="Curr. Biol.">
        <title>Genome architecture and evolution of a unichromosomal asexual nematode.</title>
        <authorList>
            <person name="Fradin H."/>
            <person name="Zegar C."/>
            <person name="Gutwein M."/>
            <person name="Lucas J."/>
            <person name="Kovtun M."/>
            <person name="Corcoran D."/>
            <person name="Baugh L.R."/>
            <person name="Kiontke K."/>
            <person name="Gunsalus K."/>
            <person name="Fitch D.H."/>
            <person name="Piano F."/>
        </authorList>
    </citation>
    <scope>NUCLEOTIDE SEQUENCE [LARGE SCALE GENOMIC DNA]</scope>
    <source>
        <strain evidence="1">PF1309</strain>
    </source>
</reference>
<evidence type="ECO:0000313" key="2">
    <source>
        <dbReference type="Proteomes" id="UP000218231"/>
    </source>
</evidence>
<dbReference type="Pfam" id="PF08560">
    <property type="entry name" value="DUF1757"/>
    <property type="match status" value="1"/>
</dbReference>
<dbReference type="InterPro" id="IPR013869">
    <property type="entry name" value="DUF1757"/>
</dbReference>
<protein>
    <submittedName>
        <fullName evidence="1">Uncharacterized protein</fullName>
    </submittedName>
</protein>
<organism evidence="1 2">
    <name type="scientific">Diploscapter pachys</name>
    <dbReference type="NCBI Taxonomy" id="2018661"/>
    <lineage>
        <taxon>Eukaryota</taxon>
        <taxon>Metazoa</taxon>
        <taxon>Ecdysozoa</taxon>
        <taxon>Nematoda</taxon>
        <taxon>Chromadorea</taxon>
        <taxon>Rhabditida</taxon>
        <taxon>Rhabditina</taxon>
        <taxon>Rhabditomorpha</taxon>
        <taxon>Rhabditoidea</taxon>
        <taxon>Rhabditidae</taxon>
        <taxon>Diploscapter</taxon>
    </lineage>
</organism>
<evidence type="ECO:0000313" key="1">
    <source>
        <dbReference type="EMBL" id="PAV67428.1"/>
    </source>
</evidence>